<organism evidence="6 7">
    <name type="scientific">Leptothrix discophora</name>
    <dbReference type="NCBI Taxonomy" id="89"/>
    <lineage>
        <taxon>Bacteria</taxon>
        <taxon>Pseudomonadati</taxon>
        <taxon>Pseudomonadota</taxon>
        <taxon>Betaproteobacteria</taxon>
        <taxon>Burkholderiales</taxon>
        <taxon>Sphaerotilaceae</taxon>
        <taxon>Leptothrix</taxon>
    </lineage>
</organism>
<comment type="caution">
    <text evidence="6">The sequence shown here is derived from an EMBL/GenBank/DDBJ whole genome shotgun (WGS) entry which is preliminary data.</text>
</comment>
<protein>
    <submittedName>
        <fullName evidence="6">Response regulator transcription factor</fullName>
    </submittedName>
</protein>
<keyword evidence="1 3" id="KW-0597">Phosphoprotein</keyword>
<dbReference type="SMART" id="SM00421">
    <property type="entry name" value="HTH_LUXR"/>
    <property type="match status" value="1"/>
</dbReference>
<dbReference type="RefSeq" id="WP_305750058.1">
    <property type="nucleotide sequence ID" value="NZ_JAUZEE010000006.1"/>
</dbReference>
<keyword evidence="7" id="KW-1185">Reference proteome</keyword>
<feature type="domain" description="HTH luxR-type" evidence="4">
    <location>
        <begin position="149"/>
        <end position="214"/>
    </location>
</feature>
<dbReference type="CDD" id="cd06170">
    <property type="entry name" value="LuxR_C_like"/>
    <property type="match status" value="1"/>
</dbReference>
<dbReference type="PANTHER" id="PTHR45566">
    <property type="entry name" value="HTH-TYPE TRANSCRIPTIONAL REGULATOR YHJB-RELATED"/>
    <property type="match status" value="1"/>
</dbReference>
<dbReference type="PANTHER" id="PTHR45566:SF1">
    <property type="entry name" value="HTH-TYPE TRANSCRIPTIONAL REGULATOR YHJB-RELATED"/>
    <property type="match status" value="1"/>
</dbReference>
<dbReference type="Gene3D" id="3.40.50.2300">
    <property type="match status" value="1"/>
</dbReference>
<dbReference type="CDD" id="cd17535">
    <property type="entry name" value="REC_NarL-like"/>
    <property type="match status" value="1"/>
</dbReference>
<name>A0ABT9G4V1_LEPDI</name>
<dbReference type="EMBL" id="JAUZEE010000006">
    <property type="protein sequence ID" value="MDP4301506.1"/>
    <property type="molecule type" value="Genomic_DNA"/>
</dbReference>
<dbReference type="InterPro" id="IPR058245">
    <property type="entry name" value="NreC/VraR/RcsB-like_REC"/>
</dbReference>
<accession>A0ABT9G4V1</accession>
<dbReference type="PROSITE" id="PS50043">
    <property type="entry name" value="HTH_LUXR_2"/>
    <property type="match status" value="1"/>
</dbReference>
<dbReference type="PRINTS" id="PR00038">
    <property type="entry name" value="HTHLUXR"/>
</dbReference>
<sequence>MKALLVDDHALFRDGFTLLMGQRFPEVELIGAADIGEAGLALAAHPDIELILLDLGLPDSQGLSSLQRLQARASDVPVVVMSADERPETILAAIDQGAAGFVPKTARLAEIEGALRIVLDGGTYLPAGIYRNLAPVQSAGLDPARLRDARFEALGLSPRQIDVLRLLVLGRSTKLISRELDLAESTVKTHLLALFRKLDVNSRTQAIVAAARLGLTFDL</sequence>
<dbReference type="InterPro" id="IPR000792">
    <property type="entry name" value="Tscrpt_reg_LuxR_C"/>
</dbReference>
<dbReference type="SMART" id="SM00448">
    <property type="entry name" value="REC"/>
    <property type="match status" value="1"/>
</dbReference>
<dbReference type="SUPFAM" id="SSF52172">
    <property type="entry name" value="CheY-like"/>
    <property type="match status" value="1"/>
</dbReference>
<feature type="domain" description="Response regulatory" evidence="5">
    <location>
        <begin position="2"/>
        <end position="119"/>
    </location>
</feature>
<evidence type="ECO:0000256" key="3">
    <source>
        <dbReference type="PROSITE-ProRule" id="PRU00169"/>
    </source>
</evidence>
<evidence type="ECO:0000256" key="2">
    <source>
        <dbReference type="ARBA" id="ARBA00023125"/>
    </source>
</evidence>
<dbReference type="Pfam" id="PF00196">
    <property type="entry name" value="GerE"/>
    <property type="match status" value="1"/>
</dbReference>
<dbReference type="Proteomes" id="UP001235760">
    <property type="component" value="Unassembled WGS sequence"/>
</dbReference>
<dbReference type="PROSITE" id="PS50110">
    <property type="entry name" value="RESPONSE_REGULATORY"/>
    <property type="match status" value="1"/>
</dbReference>
<evidence type="ECO:0000259" key="5">
    <source>
        <dbReference type="PROSITE" id="PS50110"/>
    </source>
</evidence>
<dbReference type="SUPFAM" id="SSF46894">
    <property type="entry name" value="C-terminal effector domain of the bipartite response regulators"/>
    <property type="match status" value="1"/>
</dbReference>
<evidence type="ECO:0000313" key="7">
    <source>
        <dbReference type="Proteomes" id="UP001235760"/>
    </source>
</evidence>
<dbReference type="InterPro" id="IPR001789">
    <property type="entry name" value="Sig_transdc_resp-reg_receiver"/>
</dbReference>
<reference evidence="6 7" key="1">
    <citation type="submission" date="2023-08" db="EMBL/GenBank/DDBJ databases">
        <authorList>
            <person name="Roldan D.M."/>
            <person name="Menes R.J."/>
        </authorList>
    </citation>
    <scope>NUCLEOTIDE SEQUENCE [LARGE SCALE GENOMIC DNA]</scope>
    <source>
        <strain evidence="6 7">CCM 2812</strain>
    </source>
</reference>
<evidence type="ECO:0000313" key="6">
    <source>
        <dbReference type="EMBL" id="MDP4301506.1"/>
    </source>
</evidence>
<dbReference type="PROSITE" id="PS00622">
    <property type="entry name" value="HTH_LUXR_1"/>
    <property type="match status" value="1"/>
</dbReference>
<evidence type="ECO:0000259" key="4">
    <source>
        <dbReference type="PROSITE" id="PS50043"/>
    </source>
</evidence>
<dbReference type="InterPro" id="IPR011006">
    <property type="entry name" value="CheY-like_superfamily"/>
</dbReference>
<dbReference type="InterPro" id="IPR016032">
    <property type="entry name" value="Sig_transdc_resp-reg_C-effctor"/>
</dbReference>
<keyword evidence="2" id="KW-0238">DNA-binding</keyword>
<evidence type="ECO:0000256" key="1">
    <source>
        <dbReference type="ARBA" id="ARBA00022553"/>
    </source>
</evidence>
<feature type="modified residue" description="4-aspartylphosphate" evidence="3">
    <location>
        <position position="54"/>
    </location>
</feature>
<dbReference type="Pfam" id="PF00072">
    <property type="entry name" value="Response_reg"/>
    <property type="match status" value="1"/>
</dbReference>
<dbReference type="InterPro" id="IPR051015">
    <property type="entry name" value="EvgA-like"/>
</dbReference>
<gene>
    <name evidence="6" type="ORF">Q8X39_12725</name>
</gene>
<proteinExistence type="predicted"/>